<dbReference type="SUPFAM" id="SSF81321">
    <property type="entry name" value="Family A G protein-coupled receptor-like"/>
    <property type="match status" value="1"/>
</dbReference>
<feature type="transmembrane region" description="Helical" evidence="11">
    <location>
        <begin position="308"/>
        <end position="329"/>
    </location>
</feature>
<keyword evidence="8 9" id="KW-0807">Transducer</keyword>
<evidence type="ECO:0000256" key="5">
    <source>
        <dbReference type="ARBA" id="ARBA00023040"/>
    </source>
</evidence>
<feature type="transmembrane region" description="Helical" evidence="11">
    <location>
        <begin position="163"/>
        <end position="184"/>
    </location>
</feature>
<evidence type="ECO:0000256" key="11">
    <source>
        <dbReference type="SAM" id="Phobius"/>
    </source>
</evidence>
<evidence type="ECO:0000256" key="4">
    <source>
        <dbReference type="ARBA" id="ARBA00022989"/>
    </source>
</evidence>
<feature type="transmembrane region" description="Helical" evidence="11">
    <location>
        <begin position="341"/>
        <end position="366"/>
    </location>
</feature>
<feature type="domain" description="G-protein coupled receptors family 1 profile" evidence="12">
    <location>
        <begin position="105"/>
        <end position="364"/>
    </location>
</feature>
<organism evidence="13 14">
    <name type="scientific">Ramazzottius varieornatus</name>
    <name type="common">Water bear</name>
    <name type="synonym">Tardigrade</name>
    <dbReference type="NCBI Taxonomy" id="947166"/>
    <lineage>
        <taxon>Eukaryota</taxon>
        <taxon>Metazoa</taxon>
        <taxon>Ecdysozoa</taxon>
        <taxon>Tardigrada</taxon>
        <taxon>Eutardigrada</taxon>
        <taxon>Parachela</taxon>
        <taxon>Hypsibioidea</taxon>
        <taxon>Ramazzottiidae</taxon>
        <taxon>Ramazzottius</taxon>
    </lineage>
</organism>
<dbReference type="AlphaFoldDB" id="A0A1D1UZ87"/>
<dbReference type="GO" id="GO:0042923">
    <property type="term" value="F:neuropeptide binding"/>
    <property type="evidence" value="ECO:0007669"/>
    <property type="project" value="TreeGrafter"/>
</dbReference>
<evidence type="ECO:0000256" key="6">
    <source>
        <dbReference type="ARBA" id="ARBA00023136"/>
    </source>
</evidence>
<evidence type="ECO:0000256" key="1">
    <source>
        <dbReference type="ARBA" id="ARBA00004141"/>
    </source>
</evidence>
<dbReference type="PROSITE" id="PS00237">
    <property type="entry name" value="G_PROTEIN_RECEP_F1_1"/>
    <property type="match status" value="1"/>
</dbReference>
<proteinExistence type="inferred from homology"/>
<dbReference type="PRINTS" id="PR01012">
    <property type="entry name" value="NRPEPTIDEYR"/>
</dbReference>
<dbReference type="InterPro" id="IPR017452">
    <property type="entry name" value="GPCR_Rhodpsn_7TM"/>
</dbReference>
<feature type="transmembrane region" description="Helical" evidence="11">
    <location>
        <begin position="125"/>
        <end position="151"/>
    </location>
</feature>
<dbReference type="GO" id="GO:0005886">
    <property type="term" value="C:plasma membrane"/>
    <property type="evidence" value="ECO:0007669"/>
    <property type="project" value="TreeGrafter"/>
</dbReference>
<dbReference type="CDD" id="cd15203">
    <property type="entry name" value="7tmA_NPYR-like"/>
    <property type="match status" value="1"/>
</dbReference>
<sequence>MGQPASAASSFFSDWEDEDFDISDLEDEYARVWKDFQRHSTLSFNLTSFMMNGSIDLHNSSALLDYYQSANRSAPSDDYNIIHNVWVQVVICCLYVIIMTCGIFGNVLVIYVVSRNKAMHTVTNFFIASLAVNDVIICALTVPLTPLYTFLEGWYFGSFMCHLFPLIQAASVYISTLTLTAIAVERFCVICFPYLPKLTTKSASLIIASIWLLSITICTPYAIYMKYSFPHPDGRGPRCEEDWPSYARRTFGTVVLIVQYSIPLIVITVSYVSVWLKLRTQASKGLASSQRGREPTAIMRKKRTNRMLVAMVIIFGCCWLPLNLVNILNDYFPQTITGWEYFVLVFFLSHVVAVSSTCYNPILYAWMNENFRKEFKAVLPCLNHRPSGVRHLRYQSTIHYGPDGNEIEDGRGQGRHPNITVEAESTYLPNVGLTTVTSVRTASFNGSAKNSGPEQGNDQWGRGTEGHQLLVPTYVTLQVQQEKGAVHTI</sequence>
<evidence type="ECO:0000256" key="8">
    <source>
        <dbReference type="ARBA" id="ARBA00023224"/>
    </source>
</evidence>
<dbReference type="InterPro" id="IPR000276">
    <property type="entry name" value="GPCR_Rhodpsn"/>
</dbReference>
<feature type="transmembrane region" description="Helical" evidence="11">
    <location>
        <begin position="85"/>
        <end position="113"/>
    </location>
</feature>
<evidence type="ECO:0000313" key="13">
    <source>
        <dbReference type="EMBL" id="GAU91478.1"/>
    </source>
</evidence>
<comment type="caution">
    <text evidence="13">The sequence shown here is derived from an EMBL/GenBank/DDBJ whole genome shotgun (WGS) entry which is preliminary data.</text>
</comment>
<keyword evidence="7 9" id="KW-0675">Receptor</keyword>
<feature type="compositionally biased region" description="Polar residues" evidence="10">
    <location>
        <begin position="443"/>
        <end position="458"/>
    </location>
</feature>
<dbReference type="InterPro" id="IPR000611">
    <property type="entry name" value="NPY_rcpt"/>
</dbReference>
<reference evidence="13 14" key="1">
    <citation type="journal article" date="2016" name="Nat. Commun.">
        <title>Extremotolerant tardigrade genome and improved radiotolerance of human cultured cells by tardigrade-unique protein.</title>
        <authorList>
            <person name="Hashimoto T."/>
            <person name="Horikawa D.D."/>
            <person name="Saito Y."/>
            <person name="Kuwahara H."/>
            <person name="Kozuka-Hata H."/>
            <person name="Shin-I T."/>
            <person name="Minakuchi Y."/>
            <person name="Ohishi K."/>
            <person name="Motoyama A."/>
            <person name="Aizu T."/>
            <person name="Enomoto A."/>
            <person name="Kondo K."/>
            <person name="Tanaka S."/>
            <person name="Hara Y."/>
            <person name="Koshikawa S."/>
            <person name="Sagara H."/>
            <person name="Miura T."/>
            <person name="Yokobori S."/>
            <person name="Miyagawa K."/>
            <person name="Suzuki Y."/>
            <person name="Kubo T."/>
            <person name="Oyama M."/>
            <person name="Kohara Y."/>
            <person name="Fujiyama A."/>
            <person name="Arakawa K."/>
            <person name="Katayama T."/>
            <person name="Toyoda A."/>
            <person name="Kunieda T."/>
        </authorList>
    </citation>
    <scope>NUCLEOTIDE SEQUENCE [LARGE SCALE GENOMIC DNA]</scope>
    <source>
        <strain evidence="13 14">YOKOZUNA-1</strain>
    </source>
</reference>
<keyword evidence="14" id="KW-1185">Reference proteome</keyword>
<dbReference type="Gene3D" id="1.20.1070.10">
    <property type="entry name" value="Rhodopsin 7-helix transmembrane proteins"/>
    <property type="match status" value="1"/>
</dbReference>
<feature type="region of interest" description="Disordered" evidence="10">
    <location>
        <begin position="443"/>
        <end position="464"/>
    </location>
</feature>
<dbReference type="STRING" id="947166.A0A1D1UZ87"/>
<dbReference type="PANTHER" id="PTHR24235:SF29">
    <property type="entry name" value="GH23382P"/>
    <property type="match status" value="1"/>
</dbReference>
<evidence type="ECO:0000256" key="7">
    <source>
        <dbReference type="ARBA" id="ARBA00023170"/>
    </source>
</evidence>
<feature type="transmembrane region" description="Helical" evidence="11">
    <location>
        <begin position="251"/>
        <end position="276"/>
    </location>
</feature>
<evidence type="ECO:0000256" key="3">
    <source>
        <dbReference type="ARBA" id="ARBA00022692"/>
    </source>
</evidence>
<dbReference type="SMART" id="SM01381">
    <property type="entry name" value="7TM_GPCR_Srsx"/>
    <property type="match status" value="1"/>
</dbReference>
<dbReference type="OrthoDB" id="9046662at2759"/>
<comment type="subcellular location">
    <subcellularLocation>
        <location evidence="1">Membrane</location>
        <topology evidence="1">Multi-pass membrane protein</topology>
    </subcellularLocation>
</comment>
<dbReference type="PROSITE" id="PS50262">
    <property type="entry name" value="G_PROTEIN_RECEP_F1_2"/>
    <property type="match status" value="1"/>
</dbReference>
<keyword evidence="6 11" id="KW-0472">Membrane</keyword>
<keyword evidence="4 11" id="KW-1133">Transmembrane helix</keyword>
<dbReference type="PANTHER" id="PTHR24235">
    <property type="entry name" value="NEUROPEPTIDE Y RECEPTOR"/>
    <property type="match status" value="1"/>
</dbReference>
<gene>
    <name evidence="13" type="primary">RvY_03718-1</name>
    <name evidence="13" type="synonym">RvY_03718.1</name>
    <name evidence="13" type="ORF">RvY_03718</name>
</gene>
<name>A0A1D1UZ87_RAMVA</name>
<dbReference type="EMBL" id="BDGG01000002">
    <property type="protein sequence ID" value="GAU91478.1"/>
    <property type="molecule type" value="Genomic_DNA"/>
</dbReference>
<evidence type="ECO:0000256" key="10">
    <source>
        <dbReference type="SAM" id="MobiDB-lite"/>
    </source>
</evidence>
<dbReference type="GO" id="GO:0043005">
    <property type="term" value="C:neuron projection"/>
    <property type="evidence" value="ECO:0007669"/>
    <property type="project" value="TreeGrafter"/>
</dbReference>
<dbReference type="Pfam" id="PF00001">
    <property type="entry name" value="7tm_1"/>
    <property type="match status" value="1"/>
</dbReference>
<dbReference type="GO" id="GO:0004983">
    <property type="term" value="F:neuropeptide Y receptor activity"/>
    <property type="evidence" value="ECO:0007669"/>
    <property type="project" value="InterPro"/>
</dbReference>
<evidence type="ECO:0000313" key="14">
    <source>
        <dbReference type="Proteomes" id="UP000186922"/>
    </source>
</evidence>
<protein>
    <recommendedName>
        <fullName evidence="12">G-protein coupled receptors family 1 profile domain-containing protein</fullName>
    </recommendedName>
</protein>
<feature type="transmembrane region" description="Helical" evidence="11">
    <location>
        <begin position="205"/>
        <end position="224"/>
    </location>
</feature>
<comment type="similarity">
    <text evidence="2 9">Belongs to the G-protein coupled receptor 1 family.</text>
</comment>
<dbReference type="PRINTS" id="PR00237">
    <property type="entry name" value="GPCRRHODOPSN"/>
</dbReference>
<evidence type="ECO:0000259" key="12">
    <source>
        <dbReference type="PROSITE" id="PS50262"/>
    </source>
</evidence>
<keyword evidence="3 9" id="KW-0812">Transmembrane</keyword>
<evidence type="ECO:0000256" key="2">
    <source>
        <dbReference type="ARBA" id="ARBA00010663"/>
    </source>
</evidence>
<dbReference type="Proteomes" id="UP000186922">
    <property type="component" value="Unassembled WGS sequence"/>
</dbReference>
<accession>A0A1D1UZ87</accession>
<evidence type="ECO:0000256" key="9">
    <source>
        <dbReference type="RuleBase" id="RU000688"/>
    </source>
</evidence>
<keyword evidence="5 9" id="KW-0297">G-protein coupled receptor</keyword>